<protein>
    <submittedName>
        <fullName evidence="1">Uncharacterized protein</fullName>
    </submittedName>
</protein>
<evidence type="ECO:0000313" key="1">
    <source>
        <dbReference type="EMBL" id="GAA2492550.1"/>
    </source>
</evidence>
<evidence type="ECO:0000313" key="2">
    <source>
        <dbReference type="Proteomes" id="UP001499942"/>
    </source>
</evidence>
<proteinExistence type="predicted"/>
<dbReference type="EMBL" id="BAAASR010000015">
    <property type="protein sequence ID" value="GAA2492550.1"/>
    <property type="molecule type" value="Genomic_DNA"/>
</dbReference>
<keyword evidence="2" id="KW-1185">Reference proteome</keyword>
<gene>
    <name evidence="1" type="ORF">GCM10010393_25540</name>
</gene>
<accession>A0ABN3LYB2</accession>
<dbReference type="Proteomes" id="UP001499942">
    <property type="component" value="Unassembled WGS sequence"/>
</dbReference>
<comment type="caution">
    <text evidence="1">The sequence shown here is derived from an EMBL/GenBank/DDBJ whole genome shotgun (WGS) entry which is preliminary data.</text>
</comment>
<reference evidence="1 2" key="1">
    <citation type="journal article" date="2019" name="Int. J. Syst. Evol. Microbiol.">
        <title>The Global Catalogue of Microorganisms (GCM) 10K type strain sequencing project: providing services to taxonomists for standard genome sequencing and annotation.</title>
        <authorList>
            <consortium name="The Broad Institute Genomics Platform"/>
            <consortium name="The Broad Institute Genome Sequencing Center for Infectious Disease"/>
            <person name="Wu L."/>
            <person name="Ma J."/>
        </authorList>
    </citation>
    <scope>NUCLEOTIDE SEQUENCE [LARGE SCALE GENOMIC DNA]</scope>
    <source>
        <strain evidence="1 2">JCM 5062</strain>
    </source>
</reference>
<sequence>MRVHSADLTDAPAVVVAGERMDDNPHWRLVSLVSRGRCLPVGRPAPKAAGQV</sequence>
<organism evidence="1 2">
    <name type="scientific">Streptomyces gobitricini</name>
    <dbReference type="NCBI Taxonomy" id="68211"/>
    <lineage>
        <taxon>Bacteria</taxon>
        <taxon>Bacillati</taxon>
        <taxon>Actinomycetota</taxon>
        <taxon>Actinomycetes</taxon>
        <taxon>Kitasatosporales</taxon>
        <taxon>Streptomycetaceae</taxon>
        <taxon>Streptomyces</taxon>
    </lineage>
</organism>
<name>A0ABN3LYB2_9ACTN</name>
<dbReference type="RefSeq" id="WP_344360270.1">
    <property type="nucleotide sequence ID" value="NZ_BAAASR010000015.1"/>
</dbReference>